<proteinExistence type="predicted"/>
<reference evidence="1 2" key="1">
    <citation type="submission" date="2022-05" db="EMBL/GenBank/DDBJ databases">
        <authorList>
            <consortium name="Genoscope - CEA"/>
            <person name="William W."/>
        </authorList>
    </citation>
    <scope>NUCLEOTIDE SEQUENCE [LARGE SCALE GENOMIC DNA]</scope>
</reference>
<protein>
    <submittedName>
        <fullName evidence="1">Uncharacterized protein</fullName>
    </submittedName>
</protein>
<gene>
    <name evidence="1" type="ORF">PEVE_00005537</name>
</gene>
<keyword evidence="2" id="KW-1185">Reference proteome</keyword>
<comment type="caution">
    <text evidence="1">The sequence shown here is derived from an EMBL/GenBank/DDBJ whole genome shotgun (WGS) entry which is preliminary data.</text>
</comment>
<dbReference type="EMBL" id="CALNXI010001351">
    <property type="protein sequence ID" value="CAH3166006.1"/>
    <property type="molecule type" value="Genomic_DNA"/>
</dbReference>
<evidence type="ECO:0000313" key="1">
    <source>
        <dbReference type="EMBL" id="CAH3166006.1"/>
    </source>
</evidence>
<evidence type="ECO:0000313" key="2">
    <source>
        <dbReference type="Proteomes" id="UP001159427"/>
    </source>
</evidence>
<organism evidence="1 2">
    <name type="scientific">Porites evermanni</name>
    <dbReference type="NCBI Taxonomy" id="104178"/>
    <lineage>
        <taxon>Eukaryota</taxon>
        <taxon>Metazoa</taxon>
        <taxon>Cnidaria</taxon>
        <taxon>Anthozoa</taxon>
        <taxon>Hexacorallia</taxon>
        <taxon>Scleractinia</taxon>
        <taxon>Fungiina</taxon>
        <taxon>Poritidae</taxon>
        <taxon>Porites</taxon>
    </lineage>
</organism>
<name>A0ABN8QJZ1_9CNID</name>
<accession>A0ABN8QJZ1</accession>
<dbReference type="Proteomes" id="UP001159427">
    <property type="component" value="Unassembled WGS sequence"/>
</dbReference>
<sequence length="148" mass="16787">MAGMCYLSEERFSPLTTAKLVGNGWTNVESAGNFPVSVPDSQLELPMQIRLKERHIWTFDSYKPDVEHKHPYSFLPEKIKEKGIMDDDTLEILQVNIGGIRFSDLKCYNTSWHRYIRLLGSVTLQSETAVEGFMAEAQAPQTSSEEGE</sequence>